<dbReference type="EMBL" id="ABXH02000015">
    <property type="protein sequence ID" value="EEP44456.1"/>
    <property type="molecule type" value="Genomic_DNA"/>
</dbReference>
<dbReference type="Proteomes" id="UP000003295">
    <property type="component" value="Unassembled WGS sequence"/>
</dbReference>
<comment type="caution">
    <text evidence="1">The sequence shown here is derived from an EMBL/GenBank/DDBJ whole genome shotgun (WGS) entry which is preliminary data.</text>
</comment>
<organism evidence="1 2">
    <name type="scientific">Collinsella intestinalis DSM 13280</name>
    <dbReference type="NCBI Taxonomy" id="521003"/>
    <lineage>
        <taxon>Bacteria</taxon>
        <taxon>Bacillati</taxon>
        <taxon>Actinomycetota</taxon>
        <taxon>Coriobacteriia</taxon>
        <taxon>Coriobacteriales</taxon>
        <taxon>Coriobacteriaceae</taxon>
        <taxon>Collinsella</taxon>
    </lineage>
</organism>
<dbReference type="HOGENOM" id="CLU_3232208_0_0_11"/>
<dbReference type="AlphaFoldDB" id="C4F9S8"/>
<gene>
    <name evidence="1" type="ORF">COLINT_02812</name>
</gene>
<evidence type="ECO:0000313" key="1">
    <source>
        <dbReference type="EMBL" id="EEP44456.1"/>
    </source>
</evidence>
<name>C4F9S8_9ACTN</name>
<sequence length="43" mass="5031">MNPLIEGSIHFLKVYVLGEVLPVNQILESDHSMFAQDRIWHRP</sequence>
<reference evidence="1 2" key="1">
    <citation type="submission" date="2009-04" db="EMBL/GenBank/DDBJ databases">
        <authorList>
            <person name="Weinstock G."/>
            <person name="Sodergren E."/>
            <person name="Clifton S."/>
            <person name="Fulton L."/>
            <person name="Fulton B."/>
            <person name="Courtney L."/>
            <person name="Fronick C."/>
            <person name="Harrison M."/>
            <person name="Strong C."/>
            <person name="Farmer C."/>
            <person name="Delahaunty K."/>
            <person name="Markovic C."/>
            <person name="Hall O."/>
            <person name="Minx P."/>
            <person name="Tomlinson C."/>
            <person name="Mitreva M."/>
            <person name="Nelson J."/>
            <person name="Hou S."/>
            <person name="Wollam A."/>
            <person name="Pepin K.H."/>
            <person name="Johnson M."/>
            <person name="Bhonagiri V."/>
            <person name="Nash W.E."/>
            <person name="Warren W."/>
            <person name="Chinwalla A."/>
            <person name="Mardis E.R."/>
            <person name="Wilson R.K."/>
        </authorList>
    </citation>
    <scope>NUCLEOTIDE SEQUENCE [LARGE SCALE GENOMIC DNA]</scope>
    <source>
        <strain evidence="1 2">DSM 13280</strain>
    </source>
</reference>
<proteinExistence type="predicted"/>
<evidence type="ECO:0000313" key="2">
    <source>
        <dbReference type="Proteomes" id="UP000003295"/>
    </source>
</evidence>
<protein>
    <submittedName>
        <fullName evidence="1">Uncharacterized protein</fullName>
    </submittedName>
</protein>
<accession>C4F9S8</accession>